<name>A0A0E9T1P4_ANGAN</name>
<organism evidence="1">
    <name type="scientific">Anguilla anguilla</name>
    <name type="common">European freshwater eel</name>
    <name type="synonym">Muraena anguilla</name>
    <dbReference type="NCBI Taxonomy" id="7936"/>
    <lineage>
        <taxon>Eukaryota</taxon>
        <taxon>Metazoa</taxon>
        <taxon>Chordata</taxon>
        <taxon>Craniata</taxon>
        <taxon>Vertebrata</taxon>
        <taxon>Euteleostomi</taxon>
        <taxon>Actinopterygii</taxon>
        <taxon>Neopterygii</taxon>
        <taxon>Teleostei</taxon>
        <taxon>Anguilliformes</taxon>
        <taxon>Anguillidae</taxon>
        <taxon>Anguilla</taxon>
    </lineage>
</organism>
<protein>
    <submittedName>
        <fullName evidence="1">Uncharacterized protein</fullName>
    </submittedName>
</protein>
<dbReference type="AlphaFoldDB" id="A0A0E9T1P4"/>
<reference evidence="1" key="1">
    <citation type="submission" date="2014-11" db="EMBL/GenBank/DDBJ databases">
        <authorList>
            <person name="Amaro Gonzalez C."/>
        </authorList>
    </citation>
    <scope>NUCLEOTIDE SEQUENCE</scope>
</reference>
<accession>A0A0E9T1P4</accession>
<reference evidence="1" key="2">
    <citation type="journal article" date="2015" name="Fish Shellfish Immunol.">
        <title>Early steps in the European eel (Anguilla anguilla)-Vibrio vulnificus interaction in the gills: Role of the RtxA13 toxin.</title>
        <authorList>
            <person name="Callol A."/>
            <person name="Pajuelo D."/>
            <person name="Ebbesson L."/>
            <person name="Teles M."/>
            <person name="MacKenzie S."/>
            <person name="Amaro C."/>
        </authorList>
    </citation>
    <scope>NUCLEOTIDE SEQUENCE</scope>
</reference>
<dbReference type="EMBL" id="GBXM01061707">
    <property type="protein sequence ID" value="JAH46870.1"/>
    <property type="molecule type" value="Transcribed_RNA"/>
</dbReference>
<proteinExistence type="predicted"/>
<sequence>MCCGTPQTRAGPRLPGAVLCCLDTGSMCVCTSDATDGDHHSA</sequence>
<evidence type="ECO:0000313" key="1">
    <source>
        <dbReference type="EMBL" id="JAH46870.1"/>
    </source>
</evidence>